<accession>A0AAE0SU16</accession>
<gene>
    <name evidence="2" type="ORF">CHS0354_042399</name>
</gene>
<comment type="caution">
    <text evidence="2">The sequence shown here is derived from an EMBL/GenBank/DDBJ whole genome shotgun (WGS) entry which is preliminary data.</text>
</comment>
<name>A0AAE0SU16_9BIVA</name>
<reference evidence="2" key="1">
    <citation type="journal article" date="2021" name="Genome Biol. Evol.">
        <title>A High-Quality Reference Genome for a Parasitic Bivalve with Doubly Uniparental Inheritance (Bivalvia: Unionida).</title>
        <authorList>
            <person name="Smith C.H."/>
        </authorList>
    </citation>
    <scope>NUCLEOTIDE SEQUENCE</scope>
    <source>
        <strain evidence="2">CHS0354</strain>
    </source>
</reference>
<dbReference type="AlphaFoldDB" id="A0AAE0SU16"/>
<keyword evidence="3" id="KW-1185">Reference proteome</keyword>
<feature type="region of interest" description="Disordered" evidence="1">
    <location>
        <begin position="1"/>
        <end position="136"/>
    </location>
</feature>
<feature type="compositionally biased region" description="Basic residues" evidence="1">
    <location>
        <begin position="84"/>
        <end position="93"/>
    </location>
</feature>
<protein>
    <submittedName>
        <fullName evidence="2">Uncharacterized protein</fullName>
    </submittedName>
</protein>
<feature type="compositionally biased region" description="Polar residues" evidence="1">
    <location>
        <begin position="47"/>
        <end position="78"/>
    </location>
</feature>
<dbReference type="EMBL" id="JAEAOA010002354">
    <property type="protein sequence ID" value="KAK3598032.1"/>
    <property type="molecule type" value="Genomic_DNA"/>
</dbReference>
<reference evidence="2" key="3">
    <citation type="submission" date="2023-05" db="EMBL/GenBank/DDBJ databases">
        <authorList>
            <person name="Smith C.H."/>
        </authorList>
    </citation>
    <scope>NUCLEOTIDE SEQUENCE</scope>
    <source>
        <strain evidence="2">CHS0354</strain>
        <tissue evidence="2">Mantle</tissue>
    </source>
</reference>
<evidence type="ECO:0000313" key="2">
    <source>
        <dbReference type="EMBL" id="KAK3598032.1"/>
    </source>
</evidence>
<evidence type="ECO:0000313" key="3">
    <source>
        <dbReference type="Proteomes" id="UP001195483"/>
    </source>
</evidence>
<dbReference type="Proteomes" id="UP001195483">
    <property type="component" value="Unassembled WGS sequence"/>
</dbReference>
<organism evidence="2 3">
    <name type="scientific">Potamilus streckersoni</name>
    <dbReference type="NCBI Taxonomy" id="2493646"/>
    <lineage>
        <taxon>Eukaryota</taxon>
        <taxon>Metazoa</taxon>
        <taxon>Spiralia</taxon>
        <taxon>Lophotrochozoa</taxon>
        <taxon>Mollusca</taxon>
        <taxon>Bivalvia</taxon>
        <taxon>Autobranchia</taxon>
        <taxon>Heteroconchia</taxon>
        <taxon>Palaeoheterodonta</taxon>
        <taxon>Unionida</taxon>
        <taxon>Unionoidea</taxon>
        <taxon>Unionidae</taxon>
        <taxon>Ambleminae</taxon>
        <taxon>Lampsilini</taxon>
        <taxon>Potamilus</taxon>
    </lineage>
</organism>
<proteinExistence type="predicted"/>
<sequence>MHNKPGTHIMHNSQEAGRSDNTAHHPNYQHNKPPHGELSKAKRETSNNKPTNLQTNGGNAKQEYNNQITDTKTSNRPTELQKPPKPKSYHYQHLHIDTKTGSPPDTKANHRKQAQIIDDNSTMELQKPLHNSPKNS</sequence>
<feature type="compositionally biased region" description="Basic and acidic residues" evidence="1">
    <location>
        <begin position="34"/>
        <end position="46"/>
    </location>
</feature>
<reference evidence="2" key="2">
    <citation type="journal article" date="2021" name="Genome Biol. Evol.">
        <title>Developing a high-quality reference genome for a parasitic bivalve with doubly uniparental inheritance (Bivalvia: Unionida).</title>
        <authorList>
            <person name="Smith C.H."/>
        </authorList>
    </citation>
    <scope>NUCLEOTIDE SEQUENCE</scope>
    <source>
        <strain evidence="2">CHS0354</strain>
        <tissue evidence="2">Mantle</tissue>
    </source>
</reference>
<evidence type="ECO:0000256" key="1">
    <source>
        <dbReference type="SAM" id="MobiDB-lite"/>
    </source>
</evidence>